<gene>
    <name evidence="2" type="ORF">C1SCF055_LOCUS31972</name>
</gene>
<evidence type="ECO:0000256" key="1">
    <source>
        <dbReference type="SAM" id="Phobius"/>
    </source>
</evidence>
<dbReference type="OrthoDB" id="8890589at2759"/>
<organism evidence="2">
    <name type="scientific">Cladocopium goreaui</name>
    <dbReference type="NCBI Taxonomy" id="2562237"/>
    <lineage>
        <taxon>Eukaryota</taxon>
        <taxon>Sar</taxon>
        <taxon>Alveolata</taxon>
        <taxon>Dinophyceae</taxon>
        <taxon>Suessiales</taxon>
        <taxon>Symbiodiniaceae</taxon>
        <taxon>Cladocopium</taxon>
    </lineage>
</organism>
<sequence>MQSLCPSYIRYNDYELPFYNQRSMVNVIFHLDRKGDYYFNNILMMVFLVNVMALCAFVIPLEDASGRLGLVSSCFLAVLAYRYIINEILPRKAYLTAADKYITFACVFLILICVQTVICTCWRSRIEKMDRDIDEELLSAKMAKLRRRQRLEYQDLLEYYDMMAGVFLSLAWVAWNIYLWCLWKWSKREPWHRVYANNEEPYAPVEECTACGLRWLAKQATHTDPKCTQCCPDKDCGAQKDQVRKIYLTPKQLPEPFVPPQPLPDGPKIG</sequence>
<evidence type="ECO:0000313" key="4">
    <source>
        <dbReference type="Proteomes" id="UP001152797"/>
    </source>
</evidence>
<keyword evidence="1" id="KW-0472">Membrane</keyword>
<reference evidence="2" key="1">
    <citation type="submission" date="2022-10" db="EMBL/GenBank/DDBJ databases">
        <authorList>
            <person name="Chen Y."/>
            <person name="Dougan E. K."/>
            <person name="Chan C."/>
            <person name="Rhodes N."/>
            <person name="Thang M."/>
        </authorList>
    </citation>
    <scope>NUCLEOTIDE SEQUENCE</scope>
</reference>
<keyword evidence="1" id="KW-0812">Transmembrane</keyword>
<dbReference type="EMBL" id="CAMXCT020003798">
    <property type="protein sequence ID" value="CAL1159701.1"/>
    <property type="molecule type" value="Genomic_DNA"/>
</dbReference>
<feature type="transmembrane region" description="Helical" evidence="1">
    <location>
        <begin position="68"/>
        <end position="85"/>
    </location>
</feature>
<dbReference type="InterPro" id="IPR036719">
    <property type="entry name" value="Neuro-gated_channel_TM_sf"/>
</dbReference>
<dbReference type="Proteomes" id="UP001152797">
    <property type="component" value="Unassembled WGS sequence"/>
</dbReference>
<keyword evidence="3" id="KW-0675">Receptor</keyword>
<evidence type="ECO:0000313" key="3">
    <source>
        <dbReference type="EMBL" id="CAL4793638.1"/>
    </source>
</evidence>
<dbReference type="SUPFAM" id="SSF90112">
    <property type="entry name" value="Neurotransmitter-gated ion-channel transmembrane pore"/>
    <property type="match status" value="1"/>
</dbReference>
<accession>A0A9P1G9W1</accession>
<dbReference type="GO" id="GO:0016020">
    <property type="term" value="C:membrane"/>
    <property type="evidence" value="ECO:0007669"/>
    <property type="project" value="InterPro"/>
</dbReference>
<dbReference type="Gene3D" id="1.20.58.390">
    <property type="entry name" value="Neurotransmitter-gated ion-channel transmembrane domain"/>
    <property type="match status" value="1"/>
</dbReference>
<name>A0A9P1G9W1_9DINO</name>
<dbReference type="AlphaFoldDB" id="A0A9P1G9W1"/>
<reference evidence="3 4" key="2">
    <citation type="submission" date="2024-05" db="EMBL/GenBank/DDBJ databases">
        <authorList>
            <person name="Chen Y."/>
            <person name="Shah S."/>
            <person name="Dougan E. K."/>
            <person name="Thang M."/>
            <person name="Chan C."/>
        </authorList>
    </citation>
    <scope>NUCLEOTIDE SEQUENCE [LARGE SCALE GENOMIC DNA]</scope>
</reference>
<dbReference type="InterPro" id="IPR038050">
    <property type="entry name" value="Neuro_actylchol_rec"/>
</dbReference>
<evidence type="ECO:0000313" key="2">
    <source>
        <dbReference type="EMBL" id="CAI4006326.1"/>
    </source>
</evidence>
<dbReference type="EMBL" id="CAMXCT030003798">
    <property type="protein sequence ID" value="CAL4793638.1"/>
    <property type="molecule type" value="Genomic_DNA"/>
</dbReference>
<feature type="transmembrane region" description="Helical" evidence="1">
    <location>
        <begin position="101"/>
        <end position="122"/>
    </location>
</feature>
<dbReference type="GO" id="GO:0006811">
    <property type="term" value="P:monoatomic ion transport"/>
    <property type="evidence" value="ECO:0007669"/>
    <property type="project" value="InterPro"/>
</dbReference>
<protein>
    <submittedName>
        <fullName evidence="3">Gamma-aminobutyric acid receptor subunit beta</fullName>
    </submittedName>
</protein>
<proteinExistence type="predicted"/>
<comment type="caution">
    <text evidence="2">The sequence shown here is derived from an EMBL/GenBank/DDBJ whole genome shotgun (WGS) entry which is preliminary data.</text>
</comment>
<keyword evidence="4" id="KW-1185">Reference proteome</keyword>
<feature type="transmembrane region" description="Helical" evidence="1">
    <location>
        <begin position="156"/>
        <end position="180"/>
    </location>
</feature>
<dbReference type="EMBL" id="CAMXCT010003798">
    <property type="protein sequence ID" value="CAI4006326.1"/>
    <property type="molecule type" value="Genomic_DNA"/>
</dbReference>
<keyword evidence="1" id="KW-1133">Transmembrane helix</keyword>
<feature type="transmembrane region" description="Helical" evidence="1">
    <location>
        <begin position="42"/>
        <end position="61"/>
    </location>
</feature>